<protein>
    <submittedName>
        <fullName evidence="2">DUF4402 domain-containing protein</fullName>
    </submittedName>
</protein>
<sequence length="168" mass="17388">MKRFWHKAVMASILAFGPVAAVHAADDDAEAGAVIVLPLQLVNVSDLEFGAMLSGGAPGTVVINAYTDARTTTGGVTPVGAGGQAAQFWTYGGPLQFVRVNRGPLPVLDRVGGGASMNVSQLTLNGPVNRFLTSAGLLDLRVGGTLQVGANQQPGLYEGEFTIIVTYF</sequence>
<evidence type="ECO:0000313" key="2">
    <source>
        <dbReference type="EMBL" id="MBC2776341.1"/>
    </source>
</evidence>
<proteinExistence type="predicted"/>
<dbReference type="Pfam" id="PF14352">
    <property type="entry name" value="DUF4402"/>
    <property type="match status" value="1"/>
</dbReference>
<dbReference type="InterPro" id="IPR025514">
    <property type="entry name" value="DUF4402"/>
</dbReference>
<keyword evidence="1" id="KW-0732">Signal</keyword>
<feature type="signal peptide" evidence="1">
    <location>
        <begin position="1"/>
        <end position="24"/>
    </location>
</feature>
<evidence type="ECO:0000313" key="3">
    <source>
        <dbReference type="Proteomes" id="UP000564378"/>
    </source>
</evidence>
<reference evidence="2 3" key="1">
    <citation type="submission" date="2020-08" db="EMBL/GenBank/DDBJ databases">
        <title>Draft genome sequence of Parasphingopyxis sp. GrpM-11.</title>
        <authorList>
            <person name="Oh J."/>
            <person name="Roh D.-H."/>
        </authorList>
    </citation>
    <scope>NUCLEOTIDE SEQUENCE [LARGE SCALE GENOMIC DNA]</scope>
    <source>
        <strain evidence="2 3">GrpM-11</strain>
    </source>
</reference>
<dbReference type="RefSeq" id="WP_185799631.1">
    <property type="nucleotide sequence ID" value="NZ_JACJVJ010000001.1"/>
</dbReference>
<organism evidence="2 3">
    <name type="scientific">Parasphingopyxis marina</name>
    <dbReference type="NCBI Taxonomy" id="2761622"/>
    <lineage>
        <taxon>Bacteria</taxon>
        <taxon>Pseudomonadati</taxon>
        <taxon>Pseudomonadota</taxon>
        <taxon>Alphaproteobacteria</taxon>
        <taxon>Sphingomonadales</taxon>
        <taxon>Sphingomonadaceae</taxon>
        <taxon>Parasphingopyxis</taxon>
    </lineage>
</organism>
<accession>A0A842HVD5</accession>
<dbReference type="EMBL" id="JACJVJ010000001">
    <property type="protein sequence ID" value="MBC2776341.1"/>
    <property type="molecule type" value="Genomic_DNA"/>
</dbReference>
<dbReference type="Proteomes" id="UP000564378">
    <property type="component" value="Unassembled WGS sequence"/>
</dbReference>
<evidence type="ECO:0000256" key="1">
    <source>
        <dbReference type="SAM" id="SignalP"/>
    </source>
</evidence>
<comment type="caution">
    <text evidence="2">The sequence shown here is derived from an EMBL/GenBank/DDBJ whole genome shotgun (WGS) entry which is preliminary data.</text>
</comment>
<dbReference type="AlphaFoldDB" id="A0A842HVD5"/>
<feature type="chain" id="PRO_5032327377" evidence="1">
    <location>
        <begin position="25"/>
        <end position="168"/>
    </location>
</feature>
<gene>
    <name evidence="2" type="ORF">H6P80_01785</name>
</gene>
<keyword evidence="3" id="KW-1185">Reference proteome</keyword>
<name>A0A842HVD5_9SPHN</name>